<keyword evidence="1" id="KW-0614">Plasmid</keyword>
<dbReference type="SUPFAM" id="SSF55961">
    <property type="entry name" value="Bet v1-like"/>
    <property type="match status" value="1"/>
</dbReference>
<dbReference type="CDD" id="cd07824">
    <property type="entry name" value="SRPBCC_6"/>
    <property type="match status" value="1"/>
</dbReference>
<dbReference type="InterPro" id="IPR019587">
    <property type="entry name" value="Polyketide_cyclase/dehydratase"/>
</dbReference>
<dbReference type="EMBL" id="HE616899">
    <property type="protein sequence ID" value="CCF00274.1"/>
    <property type="molecule type" value="Genomic_DNA"/>
</dbReference>
<evidence type="ECO:0000313" key="2">
    <source>
        <dbReference type="Proteomes" id="UP000007735"/>
    </source>
</evidence>
<reference evidence="1 2" key="1">
    <citation type="journal article" date="2012" name="J. Bacteriol.">
        <title>Genome sequence of the soybean symbiont Sinorhizobium fredii HH103.</title>
        <authorList>
            <person name="Weidner S."/>
            <person name="Becker A."/>
            <person name="Bonilla I."/>
            <person name="Jaenicke S."/>
            <person name="Lloret J."/>
            <person name="Margaret I."/>
            <person name="Puhler A."/>
            <person name="Ruiz-Sainz J.E."/>
            <person name="Schneiker-Bekel S."/>
            <person name="Szczepanowski R."/>
            <person name="Vinardell J.M."/>
            <person name="Zehner S."/>
            <person name="Gottfert M."/>
        </authorList>
    </citation>
    <scope>NUCLEOTIDE SEQUENCE [LARGE SCALE GENOMIC DNA]</scope>
    <source>
        <strain evidence="1 2">HH103</strain>
        <plasmid evidence="2">pSfHH103e</plasmid>
    </source>
</reference>
<dbReference type="InterPro" id="IPR023393">
    <property type="entry name" value="START-like_dom_sf"/>
</dbReference>
<proteinExistence type="predicted"/>
<name>G9AGU2_SINF1</name>
<dbReference type="Gene3D" id="3.30.530.20">
    <property type="match status" value="1"/>
</dbReference>
<organism evidence="1 2">
    <name type="scientific">Sinorhizobium fredii (strain HH103)</name>
    <dbReference type="NCBI Taxonomy" id="1117943"/>
    <lineage>
        <taxon>Bacteria</taxon>
        <taxon>Pseudomonadati</taxon>
        <taxon>Pseudomonadota</taxon>
        <taxon>Alphaproteobacteria</taxon>
        <taxon>Hyphomicrobiales</taxon>
        <taxon>Rhizobiaceae</taxon>
        <taxon>Sinorhizobium/Ensifer group</taxon>
        <taxon>Sinorhizobium</taxon>
    </lineage>
</organism>
<sequence length="175" mass="20187">MPYDCRAVPSVSLHRRRRIAMSSTEFHLVSNWTIDASVEDVWRVLNQPETWPDWWPSVKQVTLLRPGEKTGIGAVRRMKWSTALPYDLAFDMETTRVDPPSLIEGKASGELEGVGRWTLRPDGSKCNIRYDWIVTVTKPWMVRLAFILKPVFSWNHAVVMERGRQGLVRRLARVG</sequence>
<evidence type="ECO:0008006" key="3">
    <source>
        <dbReference type="Google" id="ProtNLM"/>
    </source>
</evidence>
<accession>G9AGU2</accession>
<dbReference type="Proteomes" id="UP000007735">
    <property type="component" value="Plasmid pSfHH103e"/>
</dbReference>
<gene>
    <name evidence="1" type="ordered locus">SFHH103_05812</name>
</gene>
<evidence type="ECO:0000313" key="1">
    <source>
        <dbReference type="EMBL" id="CCF00274.1"/>
    </source>
</evidence>
<dbReference type="AlphaFoldDB" id="G9AGU2"/>
<dbReference type="HOGENOM" id="CLU_114455_0_0_5"/>
<dbReference type="Pfam" id="PF10604">
    <property type="entry name" value="Polyketide_cyc2"/>
    <property type="match status" value="1"/>
</dbReference>
<geneLocation type="plasmid" evidence="1 2">
    <name>pSfHH103e</name>
</geneLocation>
<protein>
    <recommendedName>
        <fullName evidence="3">Polyketide cyclase</fullName>
    </recommendedName>
</protein>
<dbReference type="PATRIC" id="fig|380.5.peg.5367"/>
<dbReference type="KEGG" id="sfh:SFHH103_05812"/>